<dbReference type="GeneID" id="83064537"/>
<evidence type="ECO:0000313" key="2">
    <source>
        <dbReference type="EMBL" id="BAV98183.1"/>
    </source>
</evidence>
<organism evidence="2 3">
    <name type="scientific">Lysobacter enzymogenes</name>
    <dbReference type="NCBI Taxonomy" id="69"/>
    <lineage>
        <taxon>Bacteria</taxon>
        <taxon>Pseudomonadati</taxon>
        <taxon>Pseudomonadota</taxon>
        <taxon>Gammaproteobacteria</taxon>
        <taxon>Lysobacterales</taxon>
        <taxon>Lysobacteraceae</taxon>
        <taxon>Lysobacter</taxon>
    </lineage>
</organism>
<evidence type="ECO:0000313" key="3">
    <source>
        <dbReference type="Proteomes" id="UP000218824"/>
    </source>
</evidence>
<accession>A0AAU9AQ52</accession>
<feature type="region of interest" description="Disordered" evidence="1">
    <location>
        <begin position="1"/>
        <end position="24"/>
    </location>
</feature>
<dbReference type="AlphaFoldDB" id="A0AAU9AQ52"/>
<name>A0AAU9AQ52_LYSEN</name>
<dbReference type="KEGG" id="lem:LEN_2696"/>
<evidence type="ECO:0000256" key="1">
    <source>
        <dbReference type="SAM" id="MobiDB-lite"/>
    </source>
</evidence>
<sequence length="123" mass="13892">MRLDSTHSLSTRRGSAAGGHRTAVAPTRLSRDAVDLDSELSYWRANYRALFGRPGLRFSDYEPAVKLGLDAYVRSLIEDRAQGEDELRDRYRRVHGTSRLDWDDARAVAAAACERLQRERGQG</sequence>
<reference evidence="2 3" key="1">
    <citation type="journal article" date="2017" name="DNA Res.">
        <title>Complete genome sequence and expression profile of the commercial lytic enzyme producer Lysobacter enzymogenes M497-1.</title>
        <authorList>
            <person name="Takami H."/>
            <person name="Toyoda A."/>
            <person name="Uchiyama I."/>
            <person name="Itoh T."/>
            <person name="Takaki Y."/>
            <person name="Arai W."/>
            <person name="Nishi S."/>
            <person name="Kawai M."/>
            <person name="Shinya K."/>
            <person name="Ikeda H."/>
        </authorList>
    </citation>
    <scope>NUCLEOTIDE SEQUENCE [LARGE SCALE GENOMIC DNA]</scope>
    <source>
        <strain evidence="2 3">M497-1</strain>
    </source>
</reference>
<feature type="compositionally biased region" description="Polar residues" evidence="1">
    <location>
        <begin position="1"/>
        <end position="13"/>
    </location>
</feature>
<proteinExistence type="predicted"/>
<protein>
    <submittedName>
        <fullName evidence="2">Uncharacterized protein</fullName>
    </submittedName>
</protein>
<dbReference type="EMBL" id="AP014940">
    <property type="protein sequence ID" value="BAV98183.1"/>
    <property type="molecule type" value="Genomic_DNA"/>
</dbReference>
<dbReference type="RefSeq" id="WP_096378702.1">
    <property type="nucleotide sequence ID" value="NZ_AP014940.1"/>
</dbReference>
<gene>
    <name evidence="2" type="ORF">LEN_2696</name>
</gene>
<dbReference type="Proteomes" id="UP000218824">
    <property type="component" value="Chromosome"/>
</dbReference>